<feature type="transmembrane region" description="Helical" evidence="6">
    <location>
        <begin position="35"/>
        <end position="57"/>
    </location>
</feature>
<feature type="transmembrane region" description="Helical" evidence="6">
    <location>
        <begin position="183"/>
        <end position="208"/>
    </location>
</feature>
<feature type="transmembrane region" description="Helical" evidence="6">
    <location>
        <begin position="94"/>
        <end position="114"/>
    </location>
</feature>
<dbReference type="PIRSF" id="PIRSF035875">
    <property type="entry name" value="RNase_BN"/>
    <property type="match status" value="1"/>
</dbReference>
<feature type="transmembrane region" description="Helical" evidence="6">
    <location>
        <begin position="246"/>
        <end position="271"/>
    </location>
</feature>
<keyword evidence="2" id="KW-1003">Cell membrane</keyword>
<dbReference type="PANTHER" id="PTHR30213:SF1">
    <property type="entry name" value="INNER MEMBRANE PROTEIN YHJD"/>
    <property type="match status" value="1"/>
</dbReference>
<keyword evidence="5 6" id="KW-0472">Membrane</keyword>
<keyword evidence="4 6" id="KW-1133">Transmembrane helix</keyword>
<comment type="caution">
    <text evidence="7">The sequence shown here is derived from an EMBL/GenBank/DDBJ whole genome shotgun (WGS) entry which is preliminary data.</text>
</comment>
<dbReference type="AlphaFoldDB" id="A0A150WP55"/>
<comment type="subcellular location">
    <subcellularLocation>
        <location evidence="1">Cell membrane</location>
        <topology evidence="1">Multi-pass membrane protein</topology>
    </subcellularLocation>
</comment>
<organism evidence="7 8">
    <name type="scientific">Bdellovibrio bacteriovorus</name>
    <dbReference type="NCBI Taxonomy" id="959"/>
    <lineage>
        <taxon>Bacteria</taxon>
        <taxon>Pseudomonadati</taxon>
        <taxon>Bdellovibrionota</taxon>
        <taxon>Bdellovibrionia</taxon>
        <taxon>Bdellovibrionales</taxon>
        <taxon>Pseudobdellovibrionaceae</taxon>
        <taxon>Bdellovibrio</taxon>
    </lineage>
</organism>
<dbReference type="Pfam" id="PF03631">
    <property type="entry name" value="Virul_fac_BrkB"/>
    <property type="match status" value="1"/>
</dbReference>
<proteinExistence type="predicted"/>
<evidence type="ECO:0000313" key="7">
    <source>
        <dbReference type="EMBL" id="KYG66281.1"/>
    </source>
</evidence>
<dbReference type="EMBL" id="LUKE01000001">
    <property type="protein sequence ID" value="KYG66281.1"/>
    <property type="molecule type" value="Genomic_DNA"/>
</dbReference>
<evidence type="ECO:0000256" key="6">
    <source>
        <dbReference type="SAM" id="Phobius"/>
    </source>
</evidence>
<evidence type="ECO:0000256" key="1">
    <source>
        <dbReference type="ARBA" id="ARBA00004651"/>
    </source>
</evidence>
<reference evidence="7 8" key="1">
    <citation type="submission" date="2016-03" db="EMBL/GenBank/DDBJ databases">
        <authorList>
            <person name="Ploux O."/>
        </authorList>
    </citation>
    <scope>NUCLEOTIDE SEQUENCE [LARGE SCALE GENOMIC DNA]</scope>
    <source>
        <strain evidence="7 8">R0</strain>
    </source>
</reference>
<gene>
    <name evidence="7" type="ORF">AZI86_04270</name>
</gene>
<dbReference type="Proteomes" id="UP000075320">
    <property type="component" value="Unassembled WGS sequence"/>
</dbReference>
<dbReference type="PANTHER" id="PTHR30213">
    <property type="entry name" value="INNER MEMBRANE PROTEIN YHJD"/>
    <property type="match status" value="1"/>
</dbReference>
<keyword evidence="8" id="KW-1185">Reference proteome</keyword>
<dbReference type="GO" id="GO:0005886">
    <property type="term" value="C:plasma membrane"/>
    <property type="evidence" value="ECO:0007669"/>
    <property type="project" value="UniProtKB-SubCell"/>
</dbReference>
<accession>A0A150WP55</accession>
<evidence type="ECO:0000256" key="3">
    <source>
        <dbReference type="ARBA" id="ARBA00022692"/>
    </source>
</evidence>
<feature type="transmembrane region" description="Helical" evidence="6">
    <location>
        <begin position="156"/>
        <end position="177"/>
    </location>
</feature>
<keyword evidence="3 6" id="KW-0812">Transmembrane</keyword>
<evidence type="ECO:0000313" key="8">
    <source>
        <dbReference type="Proteomes" id="UP000075320"/>
    </source>
</evidence>
<dbReference type="InterPro" id="IPR017039">
    <property type="entry name" value="Virul_fac_BrkB"/>
</dbReference>
<name>A0A150WP55_BDEBC</name>
<sequence length="289" mass="31416">MLNFYLMKDLLPRLTSQEFIDKLEKDKVFDLSASLAYYTALSVAPLLVLTLASVALLGDGLKSELIQQVHALIGGQAAETITSIAVNADISPHISGWAGIMGLGTLFFSAGAIFGQLRTSLNTIFESANTPDDKELSWLLASWDFLKQKIFNMGMVLSFVFISLVSLLISSLISLLLRGPAAILGQFANLISSQIVFSLLFAGIYYFLPQKKISKRIALVAGAFTALFFSIGKSLIGFYLGKSAIVSLWGAAGSLIILLMWVYYSSLIIFLSAEVANELNKLHQSSRPL</sequence>
<feature type="transmembrane region" description="Helical" evidence="6">
    <location>
        <begin position="217"/>
        <end position="240"/>
    </location>
</feature>
<evidence type="ECO:0000256" key="5">
    <source>
        <dbReference type="ARBA" id="ARBA00023136"/>
    </source>
</evidence>
<evidence type="ECO:0000256" key="2">
    <source>
        <dbReference type="ARBA" id="ARBA00022475"/>
    </source>
</evidence>
<protein>
    <submittedName>
        <fullName evidence="7">Uncharacterized protein</fullName>
    </submittedName>
</protein>
<dbReference type="NCBIfam" id="TIGR00765">
    <property type="entry name" value="yihY_not_rbn"/>
    <property type="match status" value="1"/>
</dbReference>
<evidence type="ECO:0000256" key="4">
    <source>
        <dbReference type="ARBA" id="ARBA00022989"/>
    </source>
</evidence>